<evidence type="ECO:0000313" key="2">
    <source>
        <dbReference type="EMBL" id="KAJ8721548.1"/>
    </source>
</evidence>
<protein>
    <submittedName>
        <fullName evidence="2">Uncharacterized protein</fullName>
    </submittedName>
</protein>
<accession>A0AAD7YN37</accession>
<evidence type="ECO:0000313" key="3">
    <source>
        <dbReference type="Proteomes" id="UP001231518"/>
    </source>
</evidence>
<organism evidence="2 3">
    <name type="scientific">Mythimna separata</name>
    <name type="common">Oriental armyworm</name>
    <name type="synonym">Pseudaletia separata</name>
    <dbReference type="NCBI Taxonomy" id="271217"/>
    <lineage>
        <taxon>Eukaryota</taxon>
        <taxon>Metazoa</taxon>
        <taxon>Ecdysozoa</taxon>
        <taxon>Arthropoda</taxon>
        <taxon>Hexapoda</taxon>
        <taxon>Insecta</taxon>
        <taxon>Pterygota</taxon>
        <taxon>Neoptera</taxon>
        <taxon>Endopterygota</taxon>
        <taxon>Lepidoptera</taxon>
        <taxon>Glossata</taxon>
        <taxon>Ditrysia</taxon>
        <taxon>Noctuoidea</taxon>
        <taxon>Noctuidae</taxon>
        <taxon>Noctuinae</taxon>
        <taxon>Hadenini</taxon>
        <taxon>Mythimna</taxon>
    </lineage>
</organism>
<keyword evidence="3" id="KW-1185">Reference proteome</keyword>
<dbReference type="Proteomes" id="UP001231518">
    <property type="component" value="Chromosome 12"/>
</dbReference>
<feature type="region of interest" description="Disordered" evidence="1">
    <location>
        <begin position="43"/>
        <end position="87"/>
    </location>
</feature>
<feature type="compositionally biased region" description="Low complexity" evidence="1">
    <location>
        <begin position="71"/>
        <end position="80"/>
    </location>
</feature>
<proteinExistence type="predicted"/>
<gene>
    <name evidence="2" type="ORF">PYW07_002323</name>
</gene>
<dbReference type="AlphaFoldDB" id="A0AAD7YN37"/>
<reference evidence="2" key="1">
    <citation type="submission" date="2023-03" db="EMBL/GenBank/DDBJ databases">
        <title>Chromosome-level genomes of two armyworms, Mythimna separata and Mythimna loreyi, provide insights into the biosynthesis and reception of sex pheromones.</title>
        <authorList>
            <person name="Zhao H."/>
        </authorList>
    </citation>
    <scope>NUCLEOTIDE SEQUENCE</scope>
    <source>
        <strain evidence="2">BeijingLab</strain>
        <tissue evidence="2">Pupa</tissue>
    </source>
</reference>
<evidence type="ECO:0000256" key="1">
    <source>
        <dbReference type="SAM" id="MobiDB-lite"/>
    </source>
</evidence>
<comment type="caution">
    <text evidence="2">The sequence shown here is derived from an EMBL/GenBank/DDBJ whole genome shotgun (WGS) entry which is preliminary data.</text>
</comment>
<sequence>MEPALSSDDSCDSEMKLMKNELIEFGLEEENLSKEEMSDLLKALKNSKSSEKQEDDARGGEKVENNQPSVSASTSSATPKKPMKRRFLNVRDRRLPWSLLPTTITPAEKARSLAVYIKLMSLNSYHQARQSANFAAWPPPLQIVEETTRVQPVRSTRSGRSVPVYADFDDDSSDLDFVITKTKKRKVSASDHNGSDGIYTNKCLSLKRKPVKDENNRPVKEAKLSSDRIESVSGVTPVKPKKDLFTLIED</sequence>
<dbReference type="EMBL" id="JARGEI010000013">
    <property type="protein sequence ID" value="KAJ8721548.1"/>
    <property type="molecule type" value="Genomic_DNA"/>
</dbReference>
<feature type="compositionally biased region" description="Basic and acidic residues" evidence="1">
    <location>
        <begin position="48"/>
        <end position="64"/>
    </location>
</feature>
<name>A0AAD7YN37_MYTSE</name>